<dbReference type="InterPro" id="IPR010290">
    <property type="entry name" value="TM_effector"/>
</dbReference>
<dbReference type="FunFam" id="3.40.50.300:FF:000225">
    <property type="entry name" value="Thymidylate kinase"/>
    <property type="match status" value="1"/>
</dbReference>
<feature type="transmembrane region" description="Helical" evidence="18">
    <location>
        <begin position="194"/>
        <end position="215"/>
    </location>
</feature>
<dbReference type="CDD" id="cd01672">
    <property type="entry name" value="TMPK"/>
    <property type="match status" value="1"/>
</dbReference>
<keyword evidence="8 18" id="KW-0812">Transmembrane</keyword>
<dbReference type="PROSITE" id="PS50850">
    <property type="entry name" value="MFS"/>
    <property type="match status" value="1"/>
</dbReference>
<feature type="transmembrane region" description="Helical" evidence="18">
    <location>
        <begin position="311"/>
        <end position="330"/>
    </location>
</feature>
<evidence type="ECO:0000256" key="5">
    <source>
        <dbReference type="ARBA" id="ARBA00022448"/>
    </source>
</evidence>
<dbReference type="InterPro" id="IPR039430">
    <property type="entry name" value="Thymidylate_kin-like_dom"/>
</dbReference>
<dbReference type="RefSeq" id="WP_068756469.1">
    <property type="nucleotide sequence ID" value="NZ_KQ950182.1"/>
</dbReference>
<comment type="catalytic activity">
    <reaction evidence="15 17">
        <text>dTMP + ATP = dTDP + ADP</text>
        <dbReference type="Rhea" id="RHEA:13517"/>
        <dbReference type="ChEBI" id="CHEBI:30616"/>
        <dbReference type="ChEBI" id="CHEBI:58369"/>
        <dbReference type="ChEBI" id="CHEBI:63528"/>
        <dbReference type="ChEBI" id="CHEBI:456216"/>
        <dbReference type="EC" id="2.7.4.9"/>
    </reaction>
</comment>
<dbReference type="GO" id="GO:0022857">
    <property type="term" value="F:transmembrane transporter activity"/>
    <property type="evidence" value="ECO:0007669"/>
    <property type="project" value="InterPro"/>
</dbReference>
<evidence type="ECO:0000256" key="2">
    <source>
        <dbReference type="ARBA" id="ARBA00009776"/>
    </source>
</evidence>
<evidence type="ECO:0000259" key="19">
    <source>
        <dbReference type="PROSITE" id="PS50850"/>
    </source>
</evidence>
<keyword evidence="10 17" id="KW-0547">Nucleotide-binding</keyword>
<proteinExistence type="inferred from homology"/>
<dbReference type="PATRIC" id="fig|665004.4.peg.2571"/>
<comment type="similarity">
    <text evidence="2 17">Belongs to the thymidylate kinase family.</text>
</comment>
<evidence type="ECO:0000256" key="14">
    <source>
        <dbReference type="ARBA" id="ARBA00023136"/>
    </source>
</evidence>
<evidence type="ECO:0000256" key="9">
    <source>
        <dbReference type="ARBA" id="ARBA00022727"/>
    </source>
</evidence>
<evidence type="ECO:0000256" key="6">
    <source>
        <dbReference type="ARBA" id="ARBA00022475"/>
    </source>
</evidence>
<dbReference type="NCBIfam" id="TIGR00041">
    <property type="entry name" value="DTMP_kinase"/>
    <property type="match status" value="1"/>
</dbReference>
<evidence type="ECO:0000256" key="8">
    <source>
        <dbReference type="ARBA" id="ARBA00022692"/>
    </source>
</evidence>
<keyword evidence="21" id="KW-1185">Reference proteome</keyword>
<dbReference type="STRING" id="665004.AC529_00130"/>
<comment type="subcellular location">
    <subcellularLocation>
        <location evidence="1">Cell membrane</location>
        <topology evidence="1">Multi-pass membrane protein</topology>
    </subcellularLocation>
</comment>
<evidence type="ECO:0000256" key="12">
    <source>
        <dbReference type="ARBA" id="ARBA00022840"/>
    </source>
</evidence>
<evidence type="ECO:0000256" key="3">
    <source>
        <dbReference type="ARBA" id="ARBA00012980"/>
    </source>
</evidence>
<evidence type="ECO:0000256" key="15">
    <source>
        <dbReference type="ARBA" id="ARBA00048743"/>
    </source>
</evidence>
<comment type="caution">
    <text evidence="20">The sequence shown here is derived from an EMBL/GenBank/DDBJ whole genome shotgun (WGS) entry which is preliminary data.</text>
</comment>
<dbReference type="Proteomes" id="UP000074382">
    <property type="component" value="Unassembled WGS sequence"/>
</dbReference>
<dbReference type="Pfam" id="PF05977">
    <property type="entry name" value="MFS_3"/>
    <property type="match status" value="1"/>
</dbReference>
<dbReference type="HAMAP" id="MF_00165">
    <property type="entry name" value="Thymidylate_kinase"/>
    <property type="match status" value="1"/>
</dbReference>
<sequence>MSRPAPLGAPGEARTVLAITPFRRLWLSLSLSSLGDWLSLLALVSLAAILTEGEETVIQYFAVSGVVVLKVLPSVLLSPIAGVLADHVDRRLTMVVSDVVRGLLYISIPVVGRLDWLLIANFLAECVALFWAPAKDATVPNLVPRHRLEQANQLSLLTTYGSAPVAAALFALLASLSTVLGGFFPAMRTPEADIALYLNGVTFFIAAAVVWRLPIPATRAADDPKRPSVFRAIWEGLRYAGTTRLVRGLLLGMLGAFGAGGAVIGVARIYVTHLGAGNAGFGVLFGAVFTGMAVGMLLGPRVLRDFSRRRLFGLSLLLAGVALLLVGLSSDMVLSAVLTAVLGVGAGIAWVIGLTMLGQEVDDEIRGRTFAFLHAVARVVLMGSVAAAPLIAATMGEQTFEAGELTYRFHGSAGVLLIAAGLLILVSLVAYWQMNEGHEMSLLAELKAVLGGRSAEDDAPERPGGLFVVLEGGEGSGKSTQVREIAVWLREEGFDVLTTREPGATKLGMRLRTMLLDKAHAGMSARTEALLYAADRAEHVETVIRPALERGAIVISDRYVDSTLAYQGAGRELGVDEVARLNDWATGRLVPDLTILLDLPAEEGLRRHADRPADRLESETLEFHERVRRGFLELADRHPERYLVLDAREPQEAVTKAIRRHLRKMLPDPVPDDAEAITGMIPIIKE</sequence>
<name>A0A147KN30_THECS</name>
<keyword evidence="9 17" id="KW-0545">Nucleotide biosynthesis</keyword>
<keyword evidence="5" id="KW-0813">Transport</keyword>
<feature type="domain" description="Major facilitator superfamily (MFS) profile" evidence="19">
    <location>
        <begin position="16"/>
        <end position="438"/>
    </location>
</feature>
<dbReference type="PANTHER" id="PTHR43266:SF2">
    <property type="entry name" value="MAJOR FACILITATOR SUPERFAMILY (MFS) PROFILE DOMAIN-CONTAINING PROTEIN"/>
    <property type="match status" value="1"/>
</dbReference>
<dbReference type="GO" id="GO:0005886">
    <property type="term" value="C:plasma membrane"/>
    <property type="evidence" value="ECO:0007669"/>
    <property type="project" value="UniProtKB-SubCell"/>
</dbReference>
<dbReference type="Pfam" id="PF02223">
    <property type="entry name" value="Thymidylate_kin"/>
    <property type="match status" value="1"/>
</dbReference>
<dbReference type="OrthoDB" id="9774907at2"/>
<dbReference type="InterPro" id="IPR020846">
    <property type="entry name" value="MFS_dom"/>
</dbReference>
<dbReference type="EC" id="2.7.4.9" evidence="3 17"/>
<evidence type="ECO:0000256" key="10">
    <source>
        <dbReference type="ARBA" id="ARBA00022741"/>
    </source>
</evidence>
<dbReference type="GO" id="GO:0006235">
    <property type="term" value="P:dTTP biosynthetic process"/>
    <property type="evidence" value="ECO:0007669"/>
    <property type="project" value="UniProtKB-UniRule"/>
</dbReference>
<keyword evidence="7 17" id="KW-0808">Transferase</keyword>
<reference evidence="21" key="1">
    <citation type="journal article" date="2017" name="Acta Aliment.">
        <title>Plant polysaccharide degrading enzyme system of Thermpbifida cellulosilytica TB100 revealed by de novo genome project data.</title>
        <authorList>
            <person name="Toth A."/>
            <person name="Baka E."/>
            <person name="Luzics S."/>
            <person name="Bata-Vidacs I."/>
            <person name="Nagy I."/>
            <person name="Balint B."/>
            <person name="Herceg R."/>
            <person name="Olasz F."/>
            <person name="Wilk T."/>
            <person name="Nagy T."/>
            <person name="Kriszt B."/>
            <person name="Nagy I."/>
            <person name="Kukolya J."/>
        </authorList>
    </citation>
    <scope>NUCLEOTIDE SEQUENCE [LARGE SCALE GENOMIC DNA]</scope>
    <source>
        <strain evidence="21">TB100</strain>
    </source>
</reference>
<dbReference type="GO" id="GO:0006233">
    <property type="term" value="P:dTDP biosynthetic process"/>
    <property type="evidence" value="ECO:0007669"/>
    <property type="project" value="InterPro"/>
</dbReference>
<evidence type="ECO:0000256" key="4">
    <source>
        <dbReference type="ARBA" id="ARBA00017144"/>
    </source>
</evidence>
<keyword evidence="14 18" id="KW-0472">Membrane</keyword>
<gene>
    <name evidence="17" type="primary">tmk</name>
    <name evidence="20" type="ORF">AC529_00130</name>
</gene>
<dbReference type="Gene3D" id="1.20.1250.20">
    <property type="entry name" value="MFS general substrate transporter like domains"/>
    <property type="match status" value="1"/>
</dbReference>
<evidence type="ECO:0000313" key="20">
    <source>
        <dbReference type="EMBL" id="KUP98683.1"/>
    </source>
</evidence>
<evidence type="ECO:0000256" key="7">
    <source>
        <dbReference type="ARBA" id="ARBA00022679"/>
    </source>
</evidence>
<feature type="transmembrane region" description="Helical" evidence="18">
    <location>
        <begin position="154"/>
        <end position="174"/>
    </location>
</feature>
<dbReference type="PANTHER" id="PTHR43266">
    <property type="entry name" value="MACROLIDE-EFFLUX PROTEIN"/>
    <property type="match status" value="1"/>
</dbReference>
<dbReference type="InterPro" id="IPR027417">
    <property type="entry name" value="P-loop_NTPase"/>
</dbReference>
<feature type="transmembrane region" description="Helical" evidence="18">
    <location>
        <begin position="248"/>
        <end position="271"/>
    </location>
</feature>
<dbReference type="GO" id="GO:0005524">
    <property type="term" value="F:ATP binding"/>
    <property type="evidence" value="ECO:0007669"/>
    <property type="project" value="UniProtKB-UniRule"/>
</dbReference>
<organism evidence="20 21">
    <name type="scientific">Thermobifida cellulosilytica TB100</name>
    <dbReference type="NCBI Taxonomy" id="665004"/>
    <lineage>
        <taxon>Bacteria</taxon>
        <taxon>Bacillati</taxon>
        <taxon>Actinomycetota</taxon>
        <taxon>Actinomycetes</taxon>
        <taxon>Streptosporangiales</taxon>
        <taxon>Nocardiopsidaceae</taxon>
        <taxon>Thermobifida</taxon>
    </lineage>
</organism>
<feature type="transmembrane region" description="Helical" evidence="18">
    <location>
        <begin position="336"/>
        <end position="358"/>
    </location>
</feature>
<keyword evidence="12 17" id="KW-0067">ATP-binding</keyword>
<feature type="transmembrane region" description="Helical" evidence="18">
    <location>
        <begin position="57"/>
        <end position="85"/>
    </location>
</feature>
<keyword evidence="6" id="KW-1003">Cell membrane</keyword>
<keyword evidence="11 17" id="KW-0418">Kinase</keyword>
<dbReference type="EMBL" id="LGEM01000001">
    <property type="protein sequence ID" value="KUP98683.1"/>
    <property type="molecule type" value="Genomic_DNA"/>
</dbReference>
<feature type="transmembrane region" description="Helical" evidence="18">
    <location>
        <begin position="412"/>
        <end position="432"/>
    </location>
</feature>
<feature type="transmembrane region" description="Helical" evidence="18">
    <location>
        <begin position="277"/>
        <end position="299"/>
    </location>
</feature>
<protein>
    <recommendedName>
        <fullName evidence="4 17">Thymidylate kinase</fullName>
        <ecNumber evidence="3 17">2.7.4.9</ecNumber>
    </recommendedName>
    <alternativeName>
        <fullName evidence="17">dTMP kinase</fullName>
    </alternativeName>
</protein>
<evidence type="ECO:0000256" key="13">
    <source>
        <dbReference type="ARBA" id="ARBA00022989"/>
    </source>
</evidence>
<feature type="transmembrane region" description="Helical" evidence="18">
    <location>
        <begin position="25"/>
        <end position="51"/>
    </location>
</feature>
<dbReference type="AlphaFoldDB" id="A0A147KN30"/>
<feature type="transmembrane region" description="Helical" evidence="18">
    <location>
        <begin position="370"/>
        <end position="392"/>
    </location>
</feature>
<evidence type="ECO:0000313" key="21">
    <source>
        <dbReference type="Proteomes" id="UP000074382"/>
    </source>
</evidence>
<accession>A0A147KN30</accession>
<keyword evidence="13 18" id="KW-1133">Transmembrane helix</keyword>
<dbReference type="InterPro" id="IPR036259">
    <property type="entry name" value="MFS_trans_sf"/>
</dbReference>
<feature type="binding site" evidence="17">
    <location>
        <begin position="472"/>
        <end position="479"/>
    </location>
    <ligand>
        <name>ATP</name>
        <dbReference type="ChEBI" id="CHEBI:30616"/>
    </ligand>
</feature>
<dbReference type="InterPro" id="IPR018094">
    <property type="entry name" value="Thymidylate_kinase"/>
</dbReference>
<evidence type="ECO:0000256" key="1">
    <source>
        <dbReference type="ARBA" id="ARBA00004651"/>
    </source>
</evidence>
<dbReference type="SUPFAM" id="SSF103473">
    <property type="entry name" value="MFS general substrate transporter"/>
    <property type="match status" value="1"/>
</dbReference>
<dbReference type="CDD" id="cd06173">
    <property type="entry name" value="MFS_MefA_like"/>
    <property type="match status" value="1"/>
</dbReference>
<evidence type="ECO:0000256" key="18">
    <source>
        <dbReference type="SAM" id="Phobius"/>
    </source>
</evidence>
<dbReference type="GO" id="GO:0004798">
    <property type="term" value="F:dTMP kinase activity"/>
    <property type="evidence" value="ECO:0007669"/>
    <property type="project" value="UniProtKB-UniRule"/>
</dbReference>
<evidence type="ECO:0000256" key="16">
    <source>
        <dbReference type="ARBA" id="ARBA00057735"/>
    </source>
</evidence>
<dbReference type="SUPFAM" id="SSF52540">
    <property type="entry name" value="P-loop containing nucleoside triphosphate hydrolases"/>
    <property type="match status" value="1"/>
</dbReference>
<comment type="function">
    <text evidence="16 17">Phosphorylation of dTMP to form dTDP in both de novo and salvage pathways of dTTP synthesis.</text>
</comment>
<dbReference type="InterPro" id="IPR018095">
    <property type="entry name" value="Thymidylate_kin_CS"/>
</dbReference>
<evidence type="ECO:0000256" key="11">
    <source>
        <dbReference type="ARBA" id="ARBA00022777"/>
    </source>
</evidence>
<dbReference type="PROSITE" id="PS01331">
    <property type="entry name" value="THYMIDYLATE_KINASE"/>
    <property type="match status" value="1"/>
</dbReference>
<evidence type="ECO:0000256" key="17">
    <source>
        <dbReference type="HAMAP-Rule" id="MF_00165"/>
    </source>
</evidence>
<dbReference type="Gene3D" id="3.40.50.300">
    <property type="entry name" value="P-loop containing nucleotide triphosphate hydrolases"/>
    <property type="match status" value="1"/>
</dbReference>